<organism evidence="6 7">
    <name type="scientific">Trichogramma kaykai</name>
    <dbReference type="NCBI Taxonomy" id="54128"/>
    <lineage>
        <taxon>Eukaryota</taxon>
        <taxon>Metazoa</taxon>
        <taxon>Ecdysozoa</taxon>
        <taxon>Arthropoda</taxon>
        <taxon>Hexapoda</taxon>
        <taxon>Insecta</taxon>
        <taxon>Pterygota</taxon>
        <taxon>Neoptera</taxon>
        <taxon>Endopterygota</taxon>
        <taxon>Hymenoptera</taxon>
        <taxon>Apocrita</taxon>
        <taxon>Proctotrupomorpha</taxon>
        <taxon>Chalcidoidea</taxon>
        <taxon>Trichogrammatidae</taxon>
        <taxon>Trichogramma</taxon>
    </lineage>
</organism>
<dbReference type="PANTHER" id="PTHR12792">
    <property type="entry name" value="EXTRA SPINDLE POLES 1-RELATED"/>
    <property type="match status" value="1"/>
</dbReference>
<dbReference type="PROSITE" id="PS51700">
    <property type="entry name" value="SEPARIN"/>
    <property type="match status" value="1"/>
</dbReference>
<evidence type="ECO:0000256" key="2">
    <source>
        <dbReference type="ARBA" id="ARBA00012489"/>
    </source>
</evidence>
<accession>A0ABD2WGT9</accession>
<protein>
    <recommendedName>
        <fullName evidence="2">separase</fullName>
        <ecNumber evidence="2">3.4.22.49</ecNumber>
    </recommendedName>
</protein>
<dbReference type="InterPro" id="IPR005314">
    <property type="entry name" value="Peptidase_C50"/>
</dbReference>
<evidence type="ECO:0000313" key="7">
    <source>
        <dbReference type="Proteomes" id="UP001627154"/>
    </source>
</evidence>
<gene>
    <name evidence="6" type="ORF">TKK_013405</name>
</gene>
<evidence type="ECO:0000313" key="6">
    <source>
        <dbReference type="EMBL" id="KAL3392084.1"/>
    </source>
</evidence>
<sequence>MQQQQQQQQQQLHCPKDMSSSPADGICVLRELPCQHRNTIHEFKSEFLLSTKDNVIGKELLRQEFSSPQHLDEMLDNFVGADKRHSWEKSRKRKKASMTAKKLEMQMSQFFSSQEQNLAVVENSSICKMLATTCLASGKELEACCHLIASHASCLRQQILYRNIKSELRLNILQESRVFNLDPKDLDINHLNANTNPKTILPTLRQLPAEWYVLQITAEHEHLTEIKHRIQPAEFMYDLKPMHGIHLVVLPTGQNATHPICITLPKPKPVSSYDIRKEIESLLNNNKSDLTAAYNNNEQYWKMRKKQNEQMISAISEVENSWLREWRILLQADYIEHLDLVKDIHNMIDKLIADSSIKEISGRTRWLLKKIATGACYLENYEIEKAVKYVLPTQTKFAKNVILSIVAKTKVMEILKTAKRKPLVLILDECLDHISFESLKLLKHQPVTRFPSLHLAYALYKQHKSTIVDGYKIIKVSKNLGTFVVNPSLDLKKMEIRMKLFIDYWLPKWEGLYGIKPDLNFFKNALTNYNVLMYNGHGSGIQFLRGEEIERMRVLASVLLFGCGSIKLLPVGGRLPAYGISNQYLMGCSPCILGMLWEVTDADIDKMTAEFISSWITSAAKRSWSDVNLSAWSKGVIEFKKDQRNEIKHENDMLVAVSKSKDICRQYMTSAAIIVRGLPIKLVD</sequence>
<keyword evidence="3" id="KW-0378">Hydrolase</keyword>
<feature type="domain" description="Peptidase C50" evidence="5">
    <location>
        <begin position="478"/>
        <end position="574"/>
    </location>
</feature>
<dbReference type="InterPro" id="IPR030397">
    <property type="entry name" value="SEPARIN_core_dom"/>
</dbReference>
<evidence type="ECO:0000256" key="1">
    <source>
        <dbReference type="ARBA" id="ARBA00000451"/>
    </source>
</evidence>
<comment type="catalytic activity">
    <reaction evidence="1">
        <text>All bonds known to be hydrolyzed by this endopeptidase have arginine in P1 and an acidic residue in P4. P6 is often occupied by an acidic residue or by a hydroxy-amino-acid residue, the phosphorylation of which enhances cleavage.</text>
        <dbReference type="EC" id="3.4.22.49"/>
    </reaction>
</comment>
<name>A0ABD2WGT9_9HYME</name>
<dbReference type="EMBL" id="JBJJXI010000107">
    <property type="protein sequence ID" value="KAL3392084.1"/>
    <property type="molecule type" value="Genomic_DNA"/>
</dbReference>
<dbReference type="Proteomes" id="UP001627154">
    <property type="component" value="Unassembled WGS sequence"/>
</dbReference>
<dbReference type="GO" id="GO:0016787">
    <property type="term" value="F:hydrolase activity"/>
    <property type="evidence" value="ECO:0007669"/>
    <property type="project" value="UniProtKB-KW"/>
</dbReference>
<evidence type="ECO:0000259" key="5">
    <source>
        <dbReference type="PROSITE" id="PS51700"/>
    </source>
</evidence>
<dbReference type="GO" id="GO:0000280">
    <property type="term" value="P:nuclear division"/>
    <property type="evidence" value="ECO:0007669"/>
    <property type="project" value="UniProtKB-ARBA"/>
</dbReference>
<dbReference type="GO" id="GO:0098813">
    <property type="term" value="P:nuclear chromosome segregation"/>
    <property type="evidence" value="ECO:0007669"/>
    <property type="project" value="UniProtKB-ARBA"/>
</dbReference>
<dbReference type="EC" id="3.4.22.49" evidence="2"/>
<evidence type="ECO:0000256" key="3">
    <source>
        <dbReference type="ARBA" id="ARBA00022801"/>
    </source>
</evidence>
<reference evidence="6 7" key="1">
    <citation type="journal article" date="2024" name="bioRxiv">
        <title>A reference genome for Trichogramma kaykai: A tiny desert-dwelling parasitoid wasp with competing sex-ratio distorters.</title>
        <authorList>
            <person name="Culotta J."/>
            <person name="Lindsey A.R."/>
        </authorList>
    </citation>
    <scope>NUCLEOTIDE SEQUENCE [LARGE SCALE GENOMIC DNA]</scope>
    <source>
        <strain evidence="6 7">KSX58</strain>
    </source>
</reference>
<dbReference type="Pfam" id="PF03568">
    <property type="entry name" value="Separin_C"/>
    <property type="match status" value="1"/>
</dbReference>
<keyword evidence="4" id="KW-0159">Chromosome partition</keyword>
<proteinExistence type="predicted"/>
<evidence type="ECO:0000256" key="4">
    <source>
        <dbReference type="ARBA" id="ARBA00022829"/>
    </source>
</evidence>
<keyword evidence="7" id="KW-1185">Reference proteome</keyword>
<dbReference type="AlphaFoldDB" id="A0ABD2WGT9"/>
<dbReference type="PANTHER" id="PTHR12792:SF0">
    <property type="entry name" value="SEPARIN"/>
    <property type="match status" value="1"/>
</dbReference>
<comment type="caution">
    <text evidence="6">The sequence shown here is derived from an EMBL/GenBank/DDBJ whole genome shotgun (WGS) entry which is preliminary data.</text>
</comment>